<evidence type="ECO:0000313" key="3">
    <source>
        <dbReference type="Proteomes" id="UP000075883"/>
    </source>
</evidence>
<proteinExistence type="predicted"/>
<organism evidence="2 3">
    <name type="scientific">Anopheles culicifacies</name>
    <dbReference type="NCBI Taxonomy" id="139723"/>
    <lineage>
        <taxon>Eukaryota</taxon>
        <taxon>Metazoa</taxon>
        <taxon>Ecdysozoa</taxon>
        <taxon>Arthropoda</taxon>
        <taxon>Hexapoda</taxon>
        <taxon>Insecta</taxon>
        <taxon>Pterygota</taxon>
        <taxon>Neoptera</taxon>
        <taxon>Endopterygota</taxon>
        <taxon>Diptera</taxon>
        <taxon>Nematocera</taxon>
        <taxon>Culicoidea</taxon>
        <taxon>Culicidae</taxon>
        <taxon>Anophelinae</taxon>
        <taxon>Anopheles</taxon>
        <taxon>culicifacies species complex</taxon>
    </lineage>
</organism>
<evidence type="ECO:0000313" key="2">
    <source>
        <dbReference type="EnsemblMetazoa" id="ACUA019836-PA"/>
    </source>
</evidence>
<feature type="compositionally biased region" description="Pro residues" evidence="1">
    <location>
        <begin position="65"/>
        <end position="84"/>
    </location>
</feature>
<accession>A0A182MJJ7</accession>
<feature type="compositionally biased region" description="Basic and acidic residues" evidence="1">
    <location>
        <begin position="1"/>
        <end position="22"/>
    </location>
</feature>
<dbReference type="EnsemblMetazoa" id="ACUA019836-RA">
    <property type="protein sequence ID" value="ACUA019836-PA"/>
    <property type="gene ID" value="ACUA019836"/>
</dbReference>
<dbReference type="Proteomes" id="UP000075883">
    <property type="component" value="Unassembled WGS sequence"/>
</dbReference>
<dbReference type="VEuPathDB" id="VectorBase:ACUA019836"/>
<keyword evidence="3" id="KW-1185">Reference proteome</keyword>
<dbReference type="AlphaFoldDB" id="A0A182MJJ7"/>
<protein>
    <submittedName>
        <fullName evidence="2">Uncharacterized protein</fullName>
    </submittedName>
</protein>
<reference evidence="3" key="1">
    <citation type="submission" date="2013-09" db="EMBL/GenBank/DDBJ databases">
        <title>The Genome Sequence of Anopheles culicifacies species A.</title>
        <authorList>
            <consortium name="The Broad Institute Genomics Platform"/>
            <person name="Neafsey D.E."/>
            <person name="Besansky N."/>
            <person name="Howell P."/>
            <person name="Walton C."/>
            <person name="Young S.K."/>
            <person name="Zeng Q."/>
            <person name="Gargeya S."/>
            <person name="Fitzgerald M."/>
            <person name="Haas B."/>
            <person name="Abouelleil A."/>
            <person name="Allen A.W."/>
            <person name="Alvarado L."/>
            <person name="Arachchi H.M."/>
            <person name="Berlin A.M."/>
            <person name="Chapman S.B."/>
            <person name="Gainer-Dewar J."/>
            <person name="Goldberg J."/>
            <person name="Griggs A."/>
            <person name="Gujja S."/>
            <person name="Hansen M."/>
            <person name="Howarth C."/>
            <person name="Imamovic A."/>
            <person name="Ireland A."/>
            <person name="Larimer J."/>
            <person name="McCowan C."/>
            <person name="Murphy C."/>
            <person name="Pearson M."/>
            <person name="Poon T.W."/>
            <person name="Priest M."/>
            <person name="Roberts A."/>
            <person name="Saif S."/>
            <person name="Shea T."/>
            <person name="Sisk P."/>
            <person name="Sykes S."/>
            <person name="Wortman J."/>
            <person name="Nusbaum C."/>
            <person name="Birren B."/>
        </authorList>
    </citation>
    <scope>NUCLEOTIDE SEQUENCE [LARGE SCALE GENOMIC DNA]</scope>
    <source>
        <strain evidence="3">A-37</strain>
    </source>
</reference>
<name>A0A182MJJ7_9DIPT</name>
<dbReference type="EMBL" id="AXCM01008618">
    <property type="status" value="NOT_ANNOTATED_CDS"/>
    <property type="molecule type" value="Genomic_DNA"/>
</dbReference>
<dbReference type="STRING" id="139723.A0A182MJJ7"/>
<feature type="region of interest" description="Disordered" evidence="1">
    <location>
        <begin position="1"/>
        <end position="121"/>
    </location>
</feature>
<reference evidence="2" key="2">
    <citation type="submission" date="2020-05" db="UniProtKB">
        <authorList>
            <consortium name="EnsemblMetazoa"/>
        </authorList>
    </citation>
    <scope>IDENTIFICATION</scope>
    <source>
        <strain evidence="2">A-37</strain>
    </source>
</reference>
<feature type="compositionally biased region" description="Low complexity" evidence="1">
    <location>
        <begin position="46"/>
        <end position="60"/>
    </location>
</feature>
<evidence type="ECO:0000256" key="1">
    <source>
        <dbReference type="SAM" id="MobiDB-lite"/>
    </source>
</evidence>
<sequence>MEVKDVIKRRHEQGGLEVEKHVQSKLAQKRPVTSPAPPVLPSAQQLLHHPSSSPHSNHLLGGPNHLPPGASPGLVPPPPQPAPLGVPSVAHGGAGAIHASPNAQNPSSGGRSSSGAGGAGA</sequence>